<accession>A0A1M5IYR2</accession>
<organism evidence="1 2">
    <name type="scientific">Streptoalloteichus hindustanus</name>
    <dbReference type="NCBI Taxonomy" id="2017"/>
    <lineage>
        <taxon>Bacteria</taxon>
        <taxon>Bacillati</taxon>
        <taxon>Actinomycetota</taxon>
        <taxon>Actinomycetes</taxon>
        <taxon>Pseudonocardiales</taxon>
        <taxon>Pseudonocardiaceae</taxon>
        <taxon>Streptoalloteichus</taxon>
    </lineage>
</organism>
<dbReference type="EMBL" id="FQVN01000008">
    <property type="protein sequence ID" value="SHG32893.1"/>
    <property type="molecule type" value="Genomic_DNA"/>
</dbReference>
<dbReference type="InterPro" id="IPR035958">
    <property type="entry name" value="SecB-like_sf"/>
</dbReference>
<gene>
    <name evidence="1" type="ORF">SAMN05444320_10841</name>
</gene>
<reference evidence="1 2" key="1">
    <citation type="submission" date="2016-11" db="EMBL/GenBank/DDBJ databases">
        <authorList>
            <person name="Jaros S."/>
            <person name="Januszkiewicz K."/>
            <person name="Wedrychowicz H."/>
        </authorList>
    </citation>
    <scope>NUCLEOTIDE SEQUENCE [LARGE SCALE GENOMIC DNA]</scope>
    <source>
        <strain evidence="1 2">DSM 44523</strain>
    </source>
</reference>
<proteinExistence type="predicted"/>
<evidence type="ECO:0000313" key="1">
    <source>
        <dbReference type="EMBL" id="SHG32893.1"/>
    </source>
</evidence>
<name>A0A1M5IYR2_STRHI</name>
<evidence type="ECO:0008006" key="3">
    <source>
        <dbReference type="Google" id="ProtNLM"/>
    </source>
</evidence>
<evidence type="ECO:0000313" key="2">
    <source>
        <dbReference type="Proteomes" id="UP000184501"/>
    </source>
</evidence>
<dbReference type="Proteomes" id="UP000184501">
    <property type="component" value="Unassembled WGS sequence"/>
</dbReference>
<sequence length="159" mass="17555">MARQVRSLEELLSLAEVEDVQFYEVHGRVLEGLDPVESGGYDDGLTEQPHATSRVLLQDDSLGFRLRLTVRSPLAEYVSDAAVLFRLAEPVSDIDPDIVGAFIQREAFPVLYPFVRQSIFDLASRMGVESVVLSLARLGETNFTLNLAAEDSGRVDNAD</sequence>
<dbReference type="RefSeq" id="WP_143174342.1">
    <property type="nucleotide sequence ID" value="NZ_FQVN01000008.1"/>
</dbReference>
<protein>
    <recommendedName>
        <fullName evidence="3">Preprotein translocase subunit SecB</fullName>
    </recommendedName>
</protein>
<dbReference type="AlphaFoldDB" id="A0A1M5IYR2"/>
<dbReference type="STRING" id="2017.SAMN05444320_10841"/>
<keyword evidence="2" id="KW-1185">Reference proteome</keyword>
<dbReference type="OrthoDB" id="4236906at2"/>
<dbReference type="SUPFAM" id="SSF54611">
    <property type="entry name" value="SecB-like"/>
    <property type="match status" value="1"/>
</dbReference>